<evidence type="ECO:0000313" key="2">
    <source>
        <dbReference type="EMBL" id="MBC8592121.1"/>
    </source>
</evidence>
<dbReference type="InterPro" id="IPR025400">
    <property type="entry name" value="Lin1244/Lin1753-like_N"/>
</dbReference>
<dbReference type="AlphaFoldDB" id="A0A926EZZ2"/>
<dbReference type="Pfam" id="PF14297">
    <property type="entry name" value="Lin1244_N"/>
    <property type="match status" value="1"/>
</dbReference>
<accession>A0A926EZZ2</accession>
<feature type="domain" description="Lin1244/Lin1753-like N-terminal" evidence="1">
    <location>
        <begin position="11"/>
        <end position="105"/>
    </location>
</feature>
<dbReference type="PANTHER" id="PTHR39196">
    <property type="entry name" value="PRIMOSOME, DNAD SUBUNIT"/>
    <property type="match status" value="1"/>
</dbReference>
<reference evidence="2" key="1">
    <citation type="submission" date="2020-08" db="EMBL/GenBank/DDBJ databases">
        <title>Genome public.</title>
        <authorList>
            <person name="Liu C."/>
            <person name="Sun Q."/>
        </authorList>
    </citation>
    <scope>NUCLEOTIDE SEQUENCE</scope>
    <source>
        <strain evidence="2">N12</strain>
    </source>
</reference>
<name>A0A926EZZ2_9BACT</name>
<keyword evidence="3" id="KW-1185">Reference proteome</keyword>
<evidence type="ECO:0000313" key="3">
    <source>
        <dbReference type="Proteomes" id="UP000651085"/>
    </source>
</evidence>
<dbReference type="EMBL" id="JACRTF010000001">
    <property type="protein sequence ID" value="MBC8592121.1"/>
    <property type="molecule type" value="Genomic_DNA"/>
</dbReference>
<dbReference type="PANTHER" id="PTHR39196:SF1">
    <property type="entry name" value="PRIMOSOME, DNAD SUBUNIT"/>
    <property type="match status" value="1"/>
</dbReference>
<dbReference type="RefSeq" id="WP_262433336.1">
    <property type="nucleotide sequence ID" value="NZ_JACRTF010000001.1"/>
</dbReference>
<organism evidence="2 3">
    <name type="scientific">Jilunia laotingensis</name>
    <dbReference type="NCBI Taxonomy" id="2763675"/>
    <lineage>
        <taxon>Bacteria</taxon>
        <taxon>Pseudomonadati</taxon>
        <taxon>Bacteroidota</taxon>
        <taxon>Bacteroidia</taxon>
        <taxon>Bacteroidales</taxon>
        <taxon>Bacteroidaceae</taxon>
        <taxon>Jilunia</taxon>
    </lineage>
</organism>
<gene>
    <name evidence="2" type="ORF">H8744_02450</name>
</gene>
<comment type="caution">
    <text evidence="2">The sequence shown here is derived from an EMBL/GenBank/DDBJ whole genome shotgun (WGS) entry which is preliminary data.</text>
</comment>
<protein>
    <submittedName>
        <fullName evidence="2">DUF4373 domain-containing protein</fullName>
    </submittedName>
</protein>
<evidence type="ECO:0000259" key="1">
    <source>
        <dbReference type="Pfam" id="PF14297"/>
    </source>
</evidence>
<dbReference type="Proteomes" id="UP000651085">
    <property type="component" value="Unassembled WGS sequence"/>
</dbReference>
<sequence length="243" mass="28191">MARARKQGLDYFPVDTNLMQNRSVRRIMKQEGDGAFTVLLSTLSYIYKEEGYYIHADSLFYIDLSTDFYEKNAEDVARIIRLAVKYELFNASLFEEYSILTSADIQRQYLTSTKRRKTSRIENDYCLLSDEELIHLQAKRGYAISKRITGKTDKENEVKVQNVTIIPQNVTSGTHSIAQNSIAKHSVAKNSKEFPLSVPPKGKVERKEERIYRKRLIDIRYHTYESFYQPPQKVTGMPYNSSG</sequence>
<proteinExistence type="predicted"/>